<gene>
    <name evidence="1" type="ORF">DRJ33_08035</name>
</gene>
<dbReference type="AlphaFoldDB" id="A0A497EQL9"/>
<dbReference type="Proteomes" id="UP000272051">
    <property type="component" value="Unassembled WGS sequence"/>
</dbReference>
<proteinExistence type="predicted"/>
<dbReference type="EMBL" id="QMQX01000199">
    <property type="protein sequence ID" value="RLE49674.1"/>
    <property type="molecule type" value="Genomic_DNA"/>
</dbReference>
<comment type="caution">
    <text evidence="1">The sequence shown here is derived from an EMBL/GenBank/DDBJ whole genome shotgun (WGS) entry which is preliminary data.</text>
</comment>
<evidence type="ECO:0000313" key="1">
    <source>
        <dbReference type="EMBL" id="RLE49674.1"/>
    </source>
</evidence>
<name>A0A497EQL9_9CREN</name>
<reference evidence="1 2" key="1">
    <citation type="submission" date="2018-06" db="EMBL/GenBank/DDBJ databases">
        <title>Extensive metabolic versatility and redundancy in microbially diverse, dynamic hydrothermal sediments.</title>
        <authorList>
            <person name="Dombrowski N."/>
            <person name="Teske A."/>
            <person name="Baker B.J."/>
        </authorList>
    </citation>
    <scope>NUCLEOTIDE SEQUENCE [LARGE SCALE GENOMIC DNA]</scope>
    <source>
        <strain evidence="1">B34_G17</strain>
    </source>
</reference>
<sequence length="65" mass="7102">MTTTVGINAYCEIASFGANYPVRDISRNVNAVEDCHELSPKNIVVKVSCLADILLFRLSTKSISL</sequence>
<evidence type="ECO:0000313" key="2">
    <source>
        <dbReference type="Proteomes" id="UP000272051"/>
    </source>
</evidence>
<organism evidence="1 2">
    <name type="scientific">Thermoproteota archaeon</name>
    <dbReference type="NCBI Taxonomy" id="2056631"/>
    <lineage>
        <taxon>Archaea</taxon>
        <taxon>Thermoproteota</taxon>
    </lineage>
</organism>
<accession>A0A497EQL9</accession>
<protein>
    <submittedName>
        <fullName evidence="1">Uncharacterized protein</fullName>
    </submittedName>
</protein>